<evidence type="ECO:0000256" key="14">
    <source>
        <dbReference type="SAM" id="MobiDB-lite"/>
    </source>
</evidence>
<dbReference type="PROSITE" id="PS00678">
    <property type="entry name" value="WD_REPEATS_1"/>
    <property type="match status" value="1"/>
</dbReference>
<evidence type="ECO:0000256" key="2">
    <source>
        <dbReference type="ARBA" id="ARBA00022553"/>
    </source>
</evidence>
<evidence type="ECO:0000256" key="5">
    <source>
        <dbReference type="ARBA" id="ARBA00022737"/>
    </source>
</evidence>
<evidence type="ECO:0000256" key="4">
    <source>
        <dbReference type="ARBA" id="ARBA00022723"/>
    </source>
</evidence>
<comment type="caution">
    <text evidence="16">The sequence shown here is derived from an EMBL/GenBank/DDBJ whole genome shotgun (WGS) entry which is preliminary data.</text>
</comment>
<dbReference type="InterPro" id="IPR015048">
    <property type="entry name" value="DUF1899"/>
</dbReference>
<dbReference type="InterPro" id="IPR015943">
    <property type="entry name" value="WD40/YVTN_repeat-like_dom_sf"/>
</dbReference>
<keyword evidence="3 11" id="KW-0853">WD repeat</keyword>
<keyword evidence="6 12" id="KW-0863">Zinc-finger</keyword>
<dbReference type="Pfam" id="PF16300">
    <property type="entry name" value="WD40_4"/>
    <property type="match status" value="1"/>
</dbReference>
<gene>
    <name evidence="16" type="ORF">FMOSSE_LOCUS7608</name>
</gene>
<dbReference type="InterPro" id="IPR019775">
    <property type="entry name" value="WD40_repeat_CS"/>
</dbReference>
<dbReference type="SMART" id="SM01167">
    <property type="entry name" value="DUF1900"/>
    <property type="match status" value="1"/>
</dbReference>
<dbReference type="PROSITE" id="PS51266">
    <property type="entry name" value="ZF_CHY"/>
    <property type="match status" value="1"/>
</dbReference>
<dbReference type="Pfam" id="PF00400">
    <property type="entry name" value="WD40"/>
    <property type="match status" value="3"/>
</dbReference>
<name>A0A9N9BQV0_FUNMO</name>
<dbReference type="EMBL" id="CAJVPP010001814">
    <property type="protein sequence ID" value="CAG8574132.1"/>
    <property type="molecule type" value="Genomic_DNA"/>
</dbReference>
<proteinExistence type="inferred from homology"/>
<comment type="subunit">
    <text evidence="10">Binds to F-actin.</text>
</comment>
<dbReference type="InterPro" id="IPR008913">
    <property type="entry name" value="Znf_CHY"/>
</dbReference>
<evidence type="ECO:0000256" key="1">
    <source>
        <dbReference type="ARBA" id="ARBA00009482"/>
    </source>
</evidence>
<evidence type="ECO:0000256" key="10">
    <source>
        <dbReference type="ARBA" id="ARBA00062568"/>
    </source>
</evidence>
<evidence type="ECO:0000313" key="17">
    <source>
        <dbReference type="Proteomes" id="UP000789375"/>
    </source>
</evidence>
<keyword evidence="17" id="KW-1185">Reference proteome</keyword>
<keyword evidence="7" id="KW-0862">Zinc</keyword>
<reference evidence="16" key="1">
    <citation type="submission" date="2021-06" db="EMBL/GenBank/DDBJ databases">
        <authorList>
            <person name="Kallberg Y."/>
            <person name="Tangrot J."/>
            <person name="Rosling A."/>
        </authorList>
    </citation>
    <scope>NUCLEOTIDE SEQUENCE</scope>
    <source>
        <strain evidence="16">87-6 pot B 2015</strain>
    </source>
</reference>
<dbReference type="Pfam" id="PF08953">
    <property type="entry name" value="DUF1899"/>
    <property type="match status" value="1"/>
</dbReference>
<evidence type="ECO:0000256" key="12">
    <source>
        <dbReference type="PROSITE-ProRule" id="PRU00601"/>
    </source>
</evidence>
<dbReference type="InterPro" id="IPR015505">
    <property type="entry name" value="Coronin"/>
</dbReference>
<dbReference type="Proteomes" id="UP000789375">
    <property type="component" value="Unassembled WGS sequence"/>
</dbReference>
<dbReference type="PROSITE" id="PS50082">
    <property type="entry name" value="WD_REPEATS_2"/>
    <property type="match status" value="2"/>
</dbReference>
<evidence type="ECO:0000256" key="13">
    <source>
        <dbReference type="RuleBase" id="RU280818"/>
    </source>
</evidence>
<dbReference type="Pfam" id="PF05495">
    <property type="entry name" value="zf-CHY"/>
    <property type="match status" value="1"/>
</dbReference>
<dbReference type="GO" id="GO:0051015">
    <property type="term" value="F:actin filament binding"/>
    <property type="evidence" value="ECO:0007669"/>
    <property type="project" value="TreeGrafter"/>
</dbReference>
<evidence type="ECO:0000259" key="15">
    <source>
        <dbReference type="PROSITE" id="PS51266"/>
    </source>
</evidence>
<dbReference type="PROSITE" id="PS50294">
    <property type="entry name" value="WD_REPEATS_REGION"/>
    <property type="match status" value="1"/>
</dbReference>
<dbReference type="SUPFAM" id="SSF50978">
    <property type="entry name" value="WD40 repeat-like"/>
    <property type="match status" value="1"/>
</dbReference>
<dbReference type="SUPFAM" id="SSF161219">
    <property type="entry name" value="CHY zinc finger-like"/>
    <property type="match status" value="1"/>
</dbReference>
<dbReference type="GO" id="GO:0008270">
    <property type="term" value="F:zinc ion binding"/>
    <property type="evidence" value="ECO:0007669"/>
    <property type="project" value="UniProtKB-KW"/>
</dbReference>
<dbReference type="InterPro" id="IPR001680">
    <property type="entry name" value="WD40_rpt"/>
</dbReference>
<evidence type="ECO:0000256" key="6">
    <source>
        <dbReference type="ARBA" id="ARBA00022771"/>
    </source>
</evidence>
<evidence type="ECO:0000256" key="9">
    <source>
        <dbReference type="ARBA" id="ARBA00023203"/>
    </source>
</evidence>
<feature type="region of interest" description="Disordered" evidence="14">
    <location>
        <begin position="541"/>
        <end position="561"/>
    </location>
</feature>
<feature type="domain" description="CHY-type" evidence="15">
    <location>
        <begin position="1"/>
        <end position="71"/>
    </location>
</feature>
<keyword evidence="8" id="KW-0175">Coiled coil</keyword>
<keyword evidence="9" id="KW-0009">Actin-binding</keyword>
<keyword evidence="2" id="KW-0597">Phosphoprotein</keyword>
<feature type="repeat" description="WD" evidence="11">
    <location>
        <begin position="300"/>
        <end position="341"/>
    </location>
</feature>
<dbReference type="PANTHER" id="PTHR10856:SF0">
    <property type="entry name" value="CORONIN"/>
    <property type="match status" value="1"/>
</dbReference>
<dbReference type="SMART" id="SM00320">
    <property type="entry name" value="WD40"/>
    <property type="match status" value="4"/>
</dbReference>
<sequence>MCKHILNAQVSIRAPCCKRWFDCAECHAEASDHELAKSIEMVFACKKCKKCFRKDLENFDETDEYCPHCDNHYVLEAKTPSFGIGVEGDDPRLDNRLIKDERIKQDPKKSIFNQDITYRMDRIRRKNYLLFQLAFFQSSRHVFGTGSKHENCFDNVKVSSNAWDTNLVKVNPSFVSINWNAGGGGAFAVIPHKNVGKIHDGIPLYRAHTAPVLDTDFANFNDNVVASCGEDSKVMIWTVPEELGEPESPDIEPVSKLTGHGRKVGHVLFHPVADNVLASSSADLTIKLWDIEKGVEKQELKGFLDFVQSMSWNWNGSLMVTTCRDKKLRIFDVRSSKVVQEAASHQGIKGSRVVWLGDTERLATTGFSKMSDRQVYLWDSTQLEKPIKTMMLDTSSGIVMPFYDEDTKILYLAGKGSVKDVLKSDGNIRYYEFENDELFFLSEYKSSEPQRGMAFMPKRGVNVNECEITKAYKVTSNCIEPISFVVPRRSDGFQPDLFPPALSDEPALTADEFFGGKNANPKTIDLENGFVAKEKKEFVSSAPKEEEKIPKTEKDVCFKEA</sequence>
<evidence type="ECO:0000256" key="8">
    <source>
        <dbReference type="ARBA" id="ARBA00023054"/>
    </source>
</evidence>
<dbReference type="FunFam" id="2.130.10.10:FF:000197">
    <property type="entry name" value="Coronin"/>
    <property type="match status" value="1"/>
</dbReference>
<dbReference type="PANTHER" id="PTHR10856">
    <property type="entry name" value="CORONIN"/>
    <property type="match status" value="1"/>
</dbReference>
<keyword evidence="4" id="KW-0479">Metal-binding</keyword>
<dbReference type="SMART" id="SM01166">
    <property type="entry name" value="DUF1899"/>
    <property type="match status" value="1"/>
</dbReference>
<dbReference type="AlphaFoldDB" id="A0A9N9BQV0"/>
<dbReference type="GO" id="GO:0030479">
    <property type="term" value="C:actin cortical patch"/>
    <property type="evidence" value="ECO:0007669"/>
    <property type="project" value="UniProtKB-ARBA"/>
</dbReference>
<evidence type="ECO:0000256" key="3">
    <source>
        <dbReference type="ARBA" id="ARBA00022574"/>
    </source>
</evidence>
<feature type="repeat" description="WD" evidence="11">
    <location>
        <begin position="257"/>
        <end position="299"/>
    </location>
</feature>
<dbReference type="GO" id="GO:0007015">
    <property type="term" value="P:actin filament organization"/>
    <property type="evidence" value="ECO:0007669"/>
    <property type="project" value="TreeGrafter"/>
</dbReference>
<comment type="similarity">
    <text evidence="1 13">Belongs to the WD repeat coronin family.</text>
</comment>
<evidence type="ECO:0000256" key="7">
    <source>
        <dbReference type="ARBA" id="ARBA00022833"/>
    </source>
</evidence>
<dbReference type="Gene3D" id="2.130.10.10">
    <property type="entry name" value="YVTN repeat-like/Quinoprotein amine dehydrogenase"/>
    <property type="match status" value="1"/>
</dbReference>
<accession>A0A9N9BQV0</accession>
<dbReference type="InterPro" id="IPR037274">
    <property type="entry name" value="Znf_CHY_sf"/>
</dbReference>
<organism evidence="16 17">
    <name type="scientific">Funneliformis mosseae</name>
    <name type="common">Endomycorrhizal fungus</name>
    <name type="synonym">Glomus mosseae</name>
    <dbReference type="NCBI Taxonomy" id="27381"/>
    <lineage>
        <taxon>Eukaryota</taxon>
        <taxon>Fungi</taxon>
        <taxon>Fungi incertae sedis</taxon>
        <taxon>Mucoromycota</taxon>
        <taxon>Glomeromycotina</taxon>
        <taxon>Glomeromycetes</taxon>
        <taxon>Glomerales</taxon>
        <taxon>Glomeraceae</taxon>
        <taxon>Funneliformis</taxon>
    </lineage>
</organism>
<evidence type="ECO:0000313" key="16">
    <source>
        <dbReference type="EMBL" id="CAG8574132.1"/>
    </source>
</evidence>
<evidence type="ECO:0000256" key="11">
    <source>
        <dbReference type="PROSITE-ProRule" id="PRU00221"/>
    </source>
</evidence>
<dbReference type="InterPro" id="IPR036322">
    <property type="entry name" value="WD40_repeat_dom_sf"/>
</dbReference>
<keyword evidence="5 13" id="KW-0677">Repeat</keyword>
<protein>
    <recommendedName>
        <fullName evidence="13">Coronin</fullName>
    </recommendedName>
</protein>